<sequence length="378" mass="42755">MGAREHWVRPVWENRARESEFFTAVEKMKNGDATLFYKYYRMTPETFGKLHSLVKFGLTREWLCREPISSGERLAMCLRYLASGMSIPDVAMAFRVGVETARLAIHCTCRVLWRVLSPLYMKKTFSIVLMAVADSQYLFRLIDVGAPGRFSDGGVFKDSPIGKRLEQGKLGLPRGASLPGSSKSCPHMFIGDEAFQLRPDFMKPLSGSRTDPKDIIFNYRLSRARRCVENAFGILTARWRIYHRVIDLKPENIDYVIKATCVLHNFLCLECGGGEYYCPVGYADSEDTFGNLQVLGLANSVGAMNCVAPSAAIVRTNNVELMDSNSEDEEFNDVVTVLALKLTKIQRNRIPRYFEEVLADAAPVFIHDRRQCRRDAAD</sequence>
<keyword evidence="2" id="KW-1185">Reference proteome</keyword>
<dbReference type="Proteomes" id="UP000821845">
    <property type="component" value="Chromosome 10"/>
</dbReference>
<gene>
    <name evidence="1" type="ORF">HPB50_013967</name>
</gene>
<evidence type="ECO:0000313" key="1">
    <source>
        <dbReference type="EMBL" id="KAH6943012.1"/>
    </source>
</evidence>
<evidence type="ECO:0000313" key="2">
    <source>
        <dbReference type="Proteomes" id="UP000821845"/>
    </source>
</evidence>
<comment type="caution">
    <text evidence="1">The sequence shown here is derived from an EMBL/GenBank/DDBJ whole genome shotgun (WGS) entry which is preliminary data.</text>
</comment>
<name>A0ACB7TC98_HYAAI</name>
<protein>
    <submittedName>
        <fullName evidence="1">Uncharacterized protein</fullName>
    </submittedName>
</protein>
<organism evidence="1 2">
    <name type="scientific">Hyalomma asiaticum</name>
    <name type="common">Tick</name>
    <dbReference type="NCBI Taxonomy" id="266040"/>
    <lineage>
        <taxon>Eukaryota</taxon>
        <taxon>Metazoa</taxon>
        <taxon>Ecdysozoa</taxon>
        <taxon>Arthropoda</taxon>
        <taxon>Chelicerata</taxon>
        <taxon>Arachnida</taxon>
        <taxon>Acari</taxon>
        <taxon>Parasitiformes</taxon>
        <taxon>Ixodida</taxon>
        <taxon>Ixodoidea</taxon>
        <taxon>Ixodidae</taxon>
        <taxon>Hyalomminae</taxon>
        <taxon>Hyalomma</taxon>
    </lineage>
</organism>
<accession>A0ACB7TC98</accession>
<reference evidence="1" key="1">
    <citation type="submission" date="2020-05" db="EMBL/GenBank/DDBJ databases">
        <title>Large-scale comparative analyses of tick genomes elucidate their genetic diversity and vector capacities.</title>
        <authorList>
            <person name="Jia N."/>
            <person name="Wang J."/>
            <person name="Shi W."/>
            <person name="Du L."/>
            <person name="Sun Y."/>
            <person name="Zhan W."/>
            <person name="Jiang J."/>
            <person name="Wang Q."/>
            <person name="Zhang B."/>
            <person name="Ji P."/>
            <person name="Sakyi L.B."/>
            <person name="Cui X."/>
            <person name="Yuan T."/>
            <person name="Jiang B."/>
            <person name="Yang W."/>
            <person name="Lam T.T.-Y."/>
            <person name="Chang Q."/>
            <person name="Ding S."/>
            <person name="Wang X."/>
            <person name="Zhu J."/>
            <person name="Ruan X."/>
            <person name="Zhao L."/>
            <person name="Wei J."/>
            <person name="Que T."/>
            <person name="Du C."/>
            <person name="Cheng J."/>
            <person name="Dai P."/>
            <person name="Han X."/>
            <person name="Huang E."/>
            <person name="Gao Y."/>
            <person name="Liu J."/>
            <person name="Shao H."/>
            <person name="Ye R."/>
            <person name="Li L."/>
            <person name="Wei W."/>
            <person name="Wang X."/>
            <person name="Wang C."/>
            <person name="Yang T."/>
            <person name="Huo Q."/>
            <person name="Li W."/>
            <person name="Guo W."/>
            <person name="Chen H."/>
            <person name="Zhou L."/>
            <person name="Ni X."/>
            <person name="Tian J."/>
            <person name="Zhou Y."/>
            <person name="Sheng Y."/>
            <person name="Liu T."/>
            <person name="Pan Y."/>
            <person name="Xia L."/>
            <person name="Li J."/>
            <person name="Zhao F."/>
            <person name="Cao W."/>
        </authorList>
    </citation>
    <scope>NUCLEOTIDE SEQUENCE</scope>
    <source>
        <strain evidence="1">Hyas-2018</strain>
    </source>
</reference>
<dbReference type="EMBL" id="CM023490">
    <property type="protein sequence ID" value="KAH6943012.1"/>
    <property type="molecule type" value="Genomic_DNA"/>
</dbReference>
<proteinExistence type="predicted"/>